<comment type="caution">
    <text evidence="1">The sequence shown here is derived from an EMBL/GenBank/DDBJ whole genome shotgun (WGS) entry which is preliminary data.</text>
</comment>
<feature type="non-terminal residue" evidence="1">
    <location>
        <position position="72"/>
    </location>
</feature>
<name>A0ABN9BDR8_9NEOB</name>
<proteinExistence type="predicted"/>
<dbReference type="EMBL" id="CATNWA010003541">
    <property type="protein sequence ID" value="CAI9545676.1"/>
    <property type="molecule type" value="Genomic_DNA"/>
</dbReference>
<gene>
    <name evidence="1" type="ORF">SPARVUS_LOCUS2700801</name>
</gene>
<protein>
    <submittedName>
        <fullName evidence="1">Uncharacterized protein</fullName>
    </submittedName>
</protein>
<evidence type="ECO:0000313" key="2">
    <source>
        <dbReference type="Proteomes" id="UP001162483"/>
    </source>
</evidence>
<keyword evidence="2" id="KW-1185">Reference proteome</keyword>
<evidence type="ECO:0000313" key="1">
    <source>
        <dbReference type="EMBL" id="CAI9545676.1"/>
    </source>
</evidence>
<dbReference type="Proteomes" id="UP001162483">
    <property type="component" value="Unassembled WGS sequence"/>
</dbReference>
<organism evidence="1 2">
    <name type="scientific">Staurois parvus</name>
    <dbReference type="NCBI Taxonomy" id="386267"/>
    <lineage>
        <taxon>Eukaryota</taxon>
        <taxon>Metazoa</taxon>
        <taxon>Chordata</taxon>
        <taxon>Craniata</taxon>
        <taxon>Vertebrata</taxon>
        <taxon>Euteleostomi</taxon>
        <taxon>Amphibia</taxon>
        <taxon>Batrachia</taxon>
        <taxon>Anura</taxon>
        <taxon>Neobatrachia</taxon>
        <taxon>Ranoidea</taxon>
        <taxon>Ranidae</taxon>
        <taxon>Staurois</taxon>
    </lineage>
</organism>
<reference evidence="1" key="1">
    <citation type="submission" date="2023-05" db="EMBL/GenBank/DDBJ databases">
        <authorList>
            <person name="Stuckert A."/>
        </authorList>
    </citation>
    <scope>NUCLEOTIDE SEQUENCE</scope>
</reference>
<accession>A0ABN9BDR8</accession>
<sequence>MMGLCLLPLMPRHFPPQILKDSKLALCLETPDIEHWAYHKFLTNQPELVTPPDGLQRMSQSFADANTFRPFS</sequence>